<name>A0A8E2RS57_9BURK</name>
<proteinExistence type="predicted"/>
<feature type="region of interest" description="Disordered" evidence="1">
    <location>
        <begin position="37"/>
        <end position="68"/>
    </location>
</feature>
<dbReference type="PROSITE" id="PS51257">
    <property type="entry name" value="PROKAR_LIPOPROTEIN"/>
    <property type="match status" value="1"/>
</dbReference>
<evidence type="ECO:0000256" key="1">
    <source>
        <dbReference type="SAM" id="MobiDB-lite"/>
    </source>
</evidence>
<sequence>MRMRRRPAVAVGAIAMVLGLSGCGKSEPAYMRGAFGGLGRREHSDDCGCSTPERRVERDSEGKHQWVA</sequence>
<evidence type="ECO:0000313" key="2">
    <source>
        <dbReference type="EMBL" id="PRF19649.1"/>
    </source>
</evidence>
<gene>
    <name evidence="2" type="ORF">C6P98_23600</name>
</gene>
<dbReference type="AlphaFoldDB" id="A0A8E2RS57"/>
<dbReference type="EMBL" id="PVFZ01000062">
    <property type="protein sequence ID" value="PRF19649.1"/>
    <property type="molecule type" value="Genomic_DNA"/>
</dbReference>
<evidence type="ECO:0008006" key="4">
    <source>
        <dbReference type="Google" id="ProtNLM"/>
    </source>
</evidence>
<protein>
    <recommendedName>
        <fullName evidence="4">Lipoprotein</fullName>
    </recommendedName>
</protein>
<comment type="caution">
    <text evidence="2">The sequence shown here is derived from an EMBL/GenBank/DDBJ whole genome shotgun (WGS) entry which is preliminary data.</text>
</comment>
<dbReference type="Proteomes" id="UP000237686">
    <property type="component" value="Unassembled WGS sequence"/>
</dbReference>
<feature type="compositionally biased region" description="Basic and acidic residues" evidence="1">
    <location>
        <begin position="39"/>
        <end position="68"/>
    </location>
</feature>
<evidence type="ECO:0000313" key="3">
    <source>
        <dbReference type="Proteomes" id="UP000237686"/>
    </source>
</evidence>
<organism evidence="2 3">
    <name type="scientific">Burkholderia multivorans</name>
    <dbReference type="NCBI Taxonomy" id="87883"/>
    <lineage>
        <taxon>Bacteria</taxon>
        <taxon>Pseudomonadati</taxon>
        <taxon>Pseudomonadota</taxon>
        <taxon>Betaproteobacteria</taxon>
        <taxon>Burkholderiales</taxon>
        <taxon>Burkholderiaceae</taxon>
        <taxon>Burkholderia</taxon>
        <taxon>Burkholderia cepacia complex</taxon>
    </lineage>
</organism>
<reference evidence="2 3" key="1">
    <citation type="submission" date="2018-03" db="EMBL/GenBank/DDBJ databases">
        <authorList>
            <person name="Nguyen K."/>
            <person name="Fouts D."/>
            <person name="Sutton G."/>
        </authorList>
    </citation>
    <scope>NUCLEOTIDE SEQUENCE [LARGE SCALE GENOMIC DNA]</scope>
    <source>
        <strain evidence="2 3">AU17135</strain>
    </source>
</reference>
<accession>A0A8E2RS57</accession>